<accession>A0A660L2S9</accession>
<dbReference type="RefSeq" id="WP_121256342.1">
    <property type="nucleotide sequence ID" value="NZ_RBIL01000002.1"/>
</dbReference>
<reference evidence="11 12" key="1">
    <citation type="submission" date="2018-10" db="EMBL/GenBank/DDBJ databases">
        <title>Genomic Encyclopedia of Archaeal and Bacterial Type Strains, Phase II (KMG-II): from individual species to whole genera.</title>
        <authorList>
            <person name="Goeker M."/>
        </authorList>
    </citation>
    <scope>NUCLEOTIDE SEQUENCE [LARGE SCALE GENOMIC DNA]</scope>
    <source>
        <strain evidence="11 12">DSM 14954</strain>
    </source>
</reference>
<organism evidence="11 12">
    <name type="scientific">Solirubrobacter pauli</name>
    <dbReference type="NCBI Taxonomy" id="166793"/>
    <lineage>
        <taxon>Bacteria</taxon>
        <taxon>Bacillati</taxon>
        <taxon>Actinomycetota</taxon>
        <taxon>Thermoleophilia</taxon>
        <taxon>Solirubrobacterales</taxon>
        <taxon>Solirubrobacteraceae</taxon>
        <taxon>Solirubrobacter</taxon>
    </lineage>
</organism>
<comment type="caution">
    <text evidence="10">Lacks conserved residue(s) required for the propagation of feature annotation.</text>
</comment>
<dbReference type="AlphaFoldDB" id="A0A660L2S9"/>
<dbReference type="HAMAP" id="MF_00454">
    <property type="entry name" value="FluC"/>
    <property type="match status" value="1"/>
</dbReference>
<dbReference type="PANTHER" id="PTHR28259">
    <property type="entry name" value="FLUORIDE EXPORT PROTEIN 1-RELATED"/>
    <property type="match status" value="1"/>
</dbReference>
<evidence type="ECO:0000313" key="12">
    <source>
        <dbReference type="Proteomes" id="UP000278962"/>
    </source>
</evidence>
<keyword evidence="10" id="KW-0479">Metal-binding</keyword>
<dbReference type="Pfam" id="PF02537">
    <property type="entry name" value="CRCB"/>
    <property type="match status" value="1"/>
</dbReference>
<dbReference type="GO" id="GO:0046872">
    <property type="term" value="F:metal ion binding"/>
    <property type="evidence" value="ECO:0007669"/>
    <property type="project" value="UniProtKB-KW"/>
</dbReference>
<dbReference type="Proteomes" id="UP000278962">
    <property type="component" value="Unassembled WGS sequence"/>
</dbReference>
<dbReference type="GO" id="GO:0005886">
    <property type="term" value="C:plasma membrane"/>
    <property type="evidence" value="ECO:0007669"/>
    <property type="project" value="UniProtKB-SubCell"/>
</dbReference>
<dbReference type="PANTHER" id="PTHR28259:SF1">
    <property type="entry name" value="FLUORIDE EXPORT PROTEIN 1-RELATED"/>
    <property type="match status" value="1"/>
</dbReference>
<evidence type="ECO:0000256" key="2">
    <source>
        <dbReference type="ARBA" id="ARBA00022475"/>
    </source>
</evidence>
<keyword evidence="10" id="KW-0915">Sodium</keyword>
<comment type="subcellular location">
    <subcellularLocation>
        <location evidence="1 10">Cell membrane</location>
        <topology evidence="1 10">Multi-pass membrane protein</topology>
    </subcellularLocation>
</comment>
<keyword evidence="5 10" id="KW-0472">Membrane</keyword>
<keyword evidence="12" id="KW-1185">Reference proteome</keyword>
<evidence type="ECO:0000256" key="7">
    <source>
        <dbReference type="ARBA" id="ARBA00035120"/>
    </source>
</evidence>
<comment type="similarity">
    <text evidence="7 10">Belongs to the fluoride channel Fluc/FEX (TC 1.A.43) family.</text>
</comment>
<evidence type="ECO:0000256" key="3">
    <source>
        <dbReference type="ARBA" id="ARBA00022692"/>
    </source>
</evidence>
<sequence length="101" mass="10161">MTVLLLALAGGLGAVSRFLLSSRLPVPFGTLAVNVSGAFVLGLIGENLVLGTGFAGAYTTFSTWMLETERLSKPAAALNIVGSLALGLAAAQLGITLRTAG</sequence>
<dbReference type="EMBL" id="RBIL01000002">
    <property type="protein sequence ID" value="RKQ87625.1"/>
    <property type="molecule type" value="Genomic_DNA"/>
</dbReference>
<proteinExistence type="inferred from homology"/>
<keyword evidence="4 10" id="KW-1133">Transmembrane helix</keyword>
<comment type="catalytic activity">
    <reaction evidence="8">
        <text>fluoride(in) = fluoride(out)</text>
        <dbReference type="Rhea" id="RHEA:76159"/>
        <dbReference type="ChEBI" id="CHEBI:17051"/>
    </reaction>
    <physiologicalReaction direction="left-to-right" evidence="8">
        <dbReference type="Rhea" id="RHEA:76160"/>
    </physiologicalReaction>
</comment>
<comment type="activity regulation">
    <text evidence="10">Na(+) is not transported, but it plays an essential structural role and its presence is essential for fluoride channel function.</text>
</comment>
<gene>
    <name evidence="10" type="primary">fluC</name>
    <name evidence="10" type="synonym">crcB</name>
    <name evidence="11" type="ORF">C8N24_5650</name>
</gene>
<comment type="function">
    <text evidence="9 10">Fluoride-specific ion channel. Important for reducing fluoride concentration in the cell, thus reducing its toxicity.</text>
</comment>
<dbReference type="GO" id="GO:0140114">
    <property type="term" value="P:cellular detoxification of fluoride"/>
    <property type="evidence" value="ECO:0007669"/>
    <property type="project" value="UniProtKB-UniRule"/>
</dbReference>
<keyword evidence="2 10" id="KW-1003">Cell membrane</keyword>
<dbReference type="InterPro" id="IPR003691">
    <property type="entry name" value="FluC"/>
</dbReference>
<keyword evidence="3 10" id="KW-0812">Transmembrane</keyword>
<keyword evidence="6 10" id="KW-0407">Ion channel</keyword>
<evidence type="ECO:0000256" key="4">
    <source>
        <dbReference type="ARBA" id="ARBA00022989"/>
    </source>
</evidence>
<feature type="binding site" evidence="10">
    <location>
        <position position="56"/>
    </location>
    <ligand>
        <name>Na(+)</name>
        <dbReference type="ChEBI" id="CHEBI:29101"/>
        <note>structural</note>
    </ligand>
</feature>
<comment type="caution">
    <text evidence="11">The sequence shown here is derived from an EMBL/GenBank/DDBJ whole genome shotgun (WGS) entry which is preliminary data.</text>
</comment>
<evidence type="ECO:0000256" key="5">
    <source>
        <dbReference type="ARBA" id="ARBA00023136"/>
    </source>
</evidence>
<dbReference type="OrthoDB" id="5148600at2"/>
<evidence type="ECO:0000256" key="1">
    <source>
        <dbReference type="ARBA" id="ARBA00004651"/>
    </source>
</evidence>
<evidence type="ECO:0000256" key="6">
    <source>
        <dbReference type="ARBA" id="ARBA00023303"/>
    </source>
</evidence>
<feature type="binding site" evidence="10">
    <location>
        <position position="59"/>
    </location>
    <ligand>
        <name>Na(+)</name>
        <dbReference type="ChEBI" id="CHEBI:29101"/>
        <note>structural</note>
    </ligand>
</feature>
<keyword evidence="10" id="KW-0813">Transport</keyword>
<evidence type="ECO:0000256" key="8">
    <source>
        <dbReference type="ARBA" id="ARBA00035585"/>
    </source>
</evidence>
<evidence type="ECO:0000256" key="9">
    <source>
        <dbReference type="ARBA" id="ARBA00049940"/>
    </source>
</evidence>
<evidence type="ECO:0000313" key="11">
    <source>
        <dbReference type="EMBL" id="RKQ87625.1"/>
    </source>
</evidence>
<dbReference type="GO" id="GO:0062054">
    <property type="term" value="F:fluoride channel activity"/>
    <property type="evidence" value="ECO:0007669"/>
    <property type="project" value="UniProtKB-UniRule"/>
</dbReference>
<evidence type="ECO:0000256" key="10">
    <source>
        <dbReference type="HAMAP-Rule" id="MF_00454"/>
    </source>
</evidence>
<feature type="transmembrane region" description="Helical" evidence="10">
    <location>
        <begin position="78"/>
        <end position="97"/>
    </location>
</feature>
<name>A0A660L2S9_9ACTN</name>
<keyword evidence="10" id="KW-0406">Ion transport</keyword>
<protein>
    <recommendedName>
        <fullName evidence="10">Fluoride-specific ion channel FluC</fullName>
    </recommendedName>
</protein>